<feature type="compositionally biased region" description="Polar residues" evidence="1">
    <location>
        <begin position="1"/>
        <end position="10"/>
    </location>
</feature>
<reference evidence="3" key="1">
    <citation type="submission" date="2017-03" db="EMBL/GenBank/DDBJ databases">
        <title>Genomes of endolithic fungi from Antarctica.</title>
        <authorList>
            <person name="Coleine C."/>
            <person name="Masonjones S."/>
            <person name="Stajich J.E."/>
        </authorList>
    </citation>
    <scope>NUCLEOTIDE SEQUENCE [LARGE SCALE GENOMIC DNA]</scope>
    <source>
        <strain evidence="3">CCFEE 5527</strain>
    </source>
</reference>
<dbReference type="EMBL" id="NAJO01000034">
    <property type="protein sequence ID" value="OQO00580.1"/>
    <property type="molecule type" value="Genomic_DNA"/>
</dbReference>
<dbReference type="OrthoDB" id="3650837at2759"/>
<name>A0A1V8SND3_9PEZI</name>
<evidence type="ECO:0000313" key="2">
    <source>
        <dbReference type="EMBL" id="OQO00580.1"/>
    </source>
</evidence>
<comment type="caution">
    <text evidence="2">The sequence shown here is derived from an EMBL/GenBank/DDBJ whole genome shotgun (WGS) entry which is preliminary data.</text>
</comment>
<organism evidence="2 3">
    <name type="scientific">Cryoendolithus antarcticus</name>
    <dbReference type="NCBI Taxonomy" id="1507870"/>
    <lineage>
        <taxon>Eukaryota</taxon>
        <taxon>Fungi</taxon>
        <taxon>Dikarya</taxon>
        <taxon>Ascomycota</taxon>
        <taxon>Pezizomycotina</taxon>
        <taxon>Dothideomycetes</taxon>
        <taxon>Dothideomycetidae</taxon>
        <taxon>Cladosporiales</taxon>
        <taxon>Cladosporiaceae</taxon>
        <taxon>Cryoendolithus</taxon>
    </lineage>
</organism>
<dbReference type="AlphaFoldDB" id="A0A1V8SND3"/>
<dbReference type="Proteomes" id="UP000192596">
    <property type="component" value="Unassembled WGS sequence"/>
</dbReference>
<evidence type="ECO:0000256" key="1">
    <source>
        <dbReference type="SAM" id="MobiDB-lite"/>
    </source>
</evidence>
<keyword evidence="3" id="KW-1185">Reference proteome</keyword>
<feature type="region of interest" description="Disordered" evidence="1">
    <location>
        <begin position="1"/>
        <end position="83"/>
    </location>
</feature>
<evidence type="ECO:0000313" key="3">
    <source>
        <dbReference type="Proteomes" id="UP000192596"/>
    </source>
</evidence>
<dbReference type="InParanoid" id="A0A1V8SND3"/>
<protein>
    <submittedName>
        <fullName evidence="2">Uncharacterized protein</fullName>
    </submittedName>
</protein>
<feature type="compositionally biased region" description="Acidic residues" evidence="1">
    <location>
        <begin position="45"/>
        <end position="62"/>
    </location>
</feature>
<gene>
    <name evidence="2" type="ORF">B0A48_13070</name>
</gene>
<feature type="compositionally biased region" description="Low complexity" evidence="1">
    <location>
        <begin position="12"/>
        <end position="23"/>
    </location>
</feature>
<proteinExistence type="predicted"/>
<accession>A0A1V8SND3</accession>
<sequence length="517" mass="58585">MASTTGQPPTTAALQSLSLFSAANDASGDPDVPVQDEDKKADEQSNADEDESGNSDDDDDDDRSSWYDSNGNELTQSEKDDREFHGDSAIWHRDGNGDICHKHESSFTNDITFDIDSPHDMRQMYDHSTAQELQRFVRDRNLPDPFPAGLTLKYHYIPILVAADKELGFRLMDLPPEMRVLIYVEILILEECSCGCPKLSCDAQMLRASRQVYSEASDILYARNTITCKFMVHTHGSASEPHVCAKVHEKAWPHGTCPLMYVRNDLARLPKDIPSFFQHVQNMEITIDCHGEGDMDYGYGMIKNCLLNLCSVLMENRSLKKLTVHVVNHLTKDTEESKRFLWPLKRLRRLQQFELTGDVNEDVVDEISNLVRAAEPAWPRHNTVLQRGKLMEEACAFFELAAMVEQTRCNCEGYCAASFGGNDKTCDRPLNSRIRDVYEQIQESGDYDDLDPFLEGCFASEADEDALRKRLDSLRCLLQKVQPQRIAESLNEFVAISDLRQAHFPAPDRFALLQGVD</sequence>